<dbReference type="Pfam" id="PF07496">
    <property type="entry name" value="zf-CW"/>
    <property type="match status" value="1"/>
</dbReference>
<evidence type="ECO:0000256" key="2">
    <source>
        <dbReference type="ARBA" id="ARBA00022771"/>
    </source>
</evidence>
<evidence type="ECO:0000256" key="1">
    <source>
        <dbReference type="ARBA" id="ARBA00022723"/>
    </source>
</evidence>
<dbReference type="EMBL" id="AUSU01000563">
    <property type="protein sequence ID" value="EPS73114.1"/>
    <property type="molecule type" value="Genomic_DNA"/>
</dbReference>
<feature type="region of interest" description="Disordered" evidence="4">
    <location>
        <begin position="415"/>
        <end position="577"/>
    </location>
</feature>
<name>S8D017_9LAMI</name>
<dbReference type="Proteomes" id="UP000015453">
    <property type="component" value="Unassembled WGS sequence"/>
</dbReference>
<protein>
    <recommendedName>
        <fullName evidence="5">CW-type domain-containing protein</fullName>
    </recommendedName>
</protein>
<dbReference type="Gene3D" id="3.30.40.100">
    <property type="match status" value="1"/>
</dbReference>
<feature type="compositionally biased region" description="Polar residues" evidence="4">
    <location>
        <begin position="1089"/>
        <end position="1099"/>
    </location>
</feature>
<feature type="compositionally biased region" description="Basic and acidic residues" evidence="4">
    <location>
        <begin position="710"/>
        <end position="720"/>
    </location>
</feature>
<feature type="region of interest" description="Disordered" evidence="4">
    <location>
        <begin position="707"/>
        <end position="754"/>
    </location>
</feature>
<dbReference type="InterPro" id="IPR055300">
    <property type="entry name" value="CWZF3/5/7"/>
</dbReference>
<dbReference type="PANTHER" id="PTHR46524:SF7">
    <property type="entry name" value="CW-TYPE ZINC FINGER"/>
    <property type="match status" value="1"/>
</dbReference>
<feature type="region of interest" description="Disordered" evidence="4">
    <location>
        <begin position="377"/>
        <end position="398"/>
    </location>
</feature>
<feature type="compositionally biased region" description="Polar residues" evidence="4">
    <location>
        <begin position="128"/>
        <end position="154"/>
    </location>
</feature>
<keyword evidence="1" id="KW-0479">Metal-binding</keyword>
<comment type="caution">
    <text evidence="6">The sequence shown here is derived from an EMBL/GenBank/DDBJ whole genome shotgun (WGS) entry which is preliminary data.</text>
</comment>
<evidence type="ECO:0000313" key="7">
    <source>
        <dbReference type="Proteomes" id="UP000015453"/>
    </source>
</evidence>
<feature type="compositionally biased region" description="Basic and acidic residues" evidence="4">
    <location>
        <begin position="1103"/>
        <end position="1189"/>
    </location>
</feature>
<feature type="compositionally biased region" description="Basic and acidic residues" evidence="4">
    <location>
        <begin position="1069"/>
        <end position="1088"/>
    </location>
</feature>
<feature type="region of interest" description="Disordered" evidence="4">
    <location>
        <begin position="977"/>
        <end position="1021"/>
    </location>
</feature>
<dbReference type="PROSITE" id="PS51050">
    <property type="entry name" value="ZF_CW"/>
    <property type="match status" value="1"/>
</dbReference>
<feature type="region of interest" description="Disordered" evidence="4">
    <location>
        <begin position="1040"/>
        <end position="1302"/>
    </location>
</feature>
<feature type="region of interest" description="Disordered" evidence="4">
    <location>
        <begin position="1"/>
        <end position="23"/>
    </location>
</feature>
<feature type="region of interest" description="Disordered" evidence="4">
    <location>
        <begin position="97"/>
        <end position="154"/>
    </location>
</feature>
<feature type="region of interest" description="Disordered" evidence="4">
    <location>
        <begin position="830"/>
        <end position="857"/>
    </location>
</feature>
<keyword evidence="3" id="KW-0862">Zinc</keyword>
<reference evidence="6 7" key="1">
    <citation type="journal article" date="2013" name="BMC Genomics">
        <title>The miniature genome of a carnivorous plant Genlisea aurea contains a low number of genes and short non-coding sequences.</title>
        <authorList>
            <person name="Leushkin E.V."/>
            <person name="Sutormin R.A."/>
            <person name="Nabieva E.R."/>
            <person name="Penin A.A."/>
            <person name="Kondrashov A.S."/>
            <person name="Logacheva M.D."/>
        </authorList>
    </citation>
    <scope>NUCLEOTIDE SEQUENCE [LARGE SCALE GENOMIC DNA]</scope>
</reference>
<feature type="compositionally biased region" description="Basic and acidic residues" evidence="4">
    <location>
        <begin position="508"/>
        <end position="521"/>
    </location>
</feature>
<sequence length="1545" mass="167089">MGDTEIEEGEALNFHEEDGADSTIDPDVALSYIEEKIQNVLGHFQKEFEGVVTAESLGAKFGTYGSFLPMYPRSPSWSRAQNPKEVVPCDSKISPRSIQLQDKKQKSLAPVSISPSARSGASRKAVSAVQNSEGQGKLQSSRAENLNSKSGTAEKSVNNLKLRIKVGSGNLSTQKNADIYSGLGLVSPSSSFDGSPTTQDESPISILQIMTSFHGDALLSPLSDDLIHLSQKLSEKNETKAMPKTCGKTENLGVLKNGVHSSKIKEKISEVKRKKSSEKFTSSTVELPDQPIGNKDMAIFQSRKEKETDLDALGCEELVSNALKLPLLSSSEYETSLANNSKDGFRVETLPSFTNKEHVSSVTTQDIAKVRQSDGRLGSLSSISDSEKEKHLGSFAAGPVNNMEKAEVSYALEQSEGYGSKGRKGIAAAGNSDPSKQSIFHKGVRAEDFKSSLELSSSGDKKKIKANQPVGSQGTHTAKDESTVESSMSREHEKIVPAARNDSQVPPKDSEKPANRYKDFFGDEEFEDDDDNDSLSGEMTSAERSKYNHLPVPKSFTNDRSMPKEKCSNKSSENPLPQDVYPDNAFPLAAPPVNGPSSEAPTGMQPMEDDHWVSCDICDIWRLLPPGKDPNSLLDKPWNCSMLDWLPDMNRCYIPEELTSNAVIALYQPSLQLPVPASGSRQHVGTAAVPAGFSGQEYQNIAKLAANNGKKKDGPKKEISADLDGATRRKKTSTGTGKVGNLNRGGNNSPYRDACEYQVPGQSSSAAERLEHSKRKMALISCSGRGIFFFNVLTCKGKQEADVDGSGASKRVRTGDLHVDDEKWVATSKGANATARLSNNTSRNDGRKHRNHNDLPAVGRKDAVSDVNTEIYVPSAANNHSGKYDEKDSVKKRKAKEHRLSEIHSATISNSGKRRQDSGEAAYEGDHRKEKRARVSKSGKDANVVKTGLQADWKSRGQKDECNGLYIENNQVSDNLKNDLGSLHPSVAANSSSSKVSGSHKNRTAGQEVKGSPVESVSSSPLRYQDVDKIASSAKNLAGKYKNEDSGSLAAVSSRRLSCNGGGSVQPEPMKKDIPMAKKISEQGKGESKLNNGQSQETGFHSKKFEKGSSHSKDLAHASGFEVDKVSNRASDSSHDSLDCHRSSEEKTKSRKNKSSDDKCGMSIKGEKSTSRKDIAGTHNENGKAERIFSYDGQDGGKSPRKKHNVTEEHCKGKSHSLPPLARVSVETDTSPNPSSGFQKQKGVKTSSASAIDNDNMKTPMQKSKAENSNGPTAARLPTPNSHKVRDADASSPVRRDSSSHAANKALKEAKDLKHMADRVKNSGSSESISIYFQAALKFLYAASLFESGGSEGSKNSDSVRALQLYSSTAKLCEYCAHEYEKLKDLAAAALAYKCVEVAYMRVVYSSHPSASRDRSELQSALQIIPPGESPSSSASDVDNLNHQAAPDKAALARVGGSPHVSGTHVISSRNRSGFLRILNFAQDVNFAMDASRKSRTAFTAAMSRLSETSNEDVISSVKKTLDYSFQDVEGFLHVVRVAMEAISR</sequence>
<feature type="compositionally biased region" description="Basic and acidic residues" evidence="4">
    <location>
        <begin position="1284"/>
        <end position="1299"/>
    </location>
</feature>
<feature type="compositionally biased region" description="Acidic residues" evidence="4">
    <location>
        <begin position="1"/>
        <end position="10"/>
    </location>
</feature>
<evidence type="ECO:0000259" key="5">
    <source>
        <dbReference type="PROSITE" id="PS51050"/>
    </source>
</evidence>
<dbReference type="InterPro" id="IPR056406">
    <property type="entry name" value="THD_CWZF3/5/7"/>
</dbReference>
<feature type="compositionally biased region" description="Low complexity" evidence="4">
    <location>
        <begin position="982"/>
        <end position="997"/>
    </location>
</feature>
<organism evidence="6 7">
    <name type="scientific">Genlisea aurea</name>
    <dbReference type="NCBI Taxonomy" id="192259"/>
    <lineage>
        <taxon>Eukaryota</taxon>
        <taxon>Viridiplantae</taxon>
        <taxon>Streptophyta</taxon>
        <taxon>Embryophyta</taxon>
        <taxon>Tracheophyta</taxon>
        <taxon>Spermatophyta</taxon>
        <taxon>Magnoliopsida</taxon>
        <taxon>eudicotyledons</taxon>
        <taxon>Gunneridae</taxon>
        <taxon>Pentapetalae</taxon>
        <taxon>asterids</taxon>
        <taxon>lamiids</taxon>
        <taxon>Lamiales</taxon>
        <taxon>Lentibulariaceae</taxon>
        <taxon>Genlisea</taxon>
    </lineage>
</organism>
<feature type="compositionally biased region" description="Acidic residues" evidence="4">
    <location>
        <begin position="522"/>
        <end position="533"/>
    </location>
</feature>
<accession>S8D017</accession>
<feature type="domain" description="CW-type" evidence="5">
    <location>
        <begin position="606"/>
        <end position="660"/>
    </location>
</feature>
<evidence type="ECO:0000256" key="3">
    <source>
        <dbReference type="ARBA" id="ARBA00022833"/>
    </source>
</evidence>
<feature type="region of interest" description="Disordered" evidence="4">
    <location>
        <begin position="872"/>
        <end position="943"/>
    </location>
</feature>
<feature type="compositionally biased region" description="Basic and acidic residues" evidence="4">
    <location>
        <begin position="477"/>
        <end position="495"/>
    </location>
</feature>
<proteinExistence type="predicted"/>
<evidence type="ECO:0000313" key="6">
    <source>
        <dbReference type="EMBL" id="EPS73114.1"/>
    </source>
</evidence>
<gene>
    <name evidence="6" type="ORF">M569_01650</name>
</gene>
<feature type="compositionally biased region" description="Polar residues" evidence="4">
    <location>
        <begin position="1227"/>
        <end position="1272"/>
    </location>
</feature>
<keyword evidence="7" id="KW-1185">Reference proteome</keyword>
<dbReference type="Pfam" id="PF24756">
    <property type="entry name" value="THD_CWZF3-5-7"/>
    <property type="match status" value="1"/>
</dbReference>
<feature type="compositionally biased region" description="Polar residues" evidence="4">
    <location>
        <begin position="830"/>
        <end position="843"/>
    </location>
</feature>
<dbReference type="GO" id="GO:0008270">
    <property type="term" value="F:zinc ion binding"/>
    <property type="evidence" value="ECO:0007669"/>
    <property type="project" value="UniProtKB-KW"/>
</dbReference>
<dbReference type="OrthoDB" id="757982at2759"/>
<dbReference type="PANTHER" id="PTHR46524">
    <property type="entry name" value="CW-TYPE ZINC FINGER"/>
    <property type="match status" value="1"/>
</dbReference>
<feature type="compositionally biased region" description="Basic and acidic residues" evidence="4">
    <location>
        <begin position="914"/>
        <end position="928"/>
    </location>
</feature>
<keyword evidence="2" id="KW-0863">Zinc-finger</keyword>
<dbReference type="InterPro" id="IPR011124">
    <property type="entry name" value="Znf_CW"/>
</dbReference>
<evidence type="ECO:0000256" key="4">
    <source>
        <dbReference type="SAM" id="MobiDB-lite"/>
    </source>
</evidence>